<dbReference type="AlphaFoldDB" id="A0A0S2TCN6"/>
<accession>A0A0S2TCN6</accession>
<proteinExistence type="inferred from homology"/>
<comment type="similarity">
    <text evidence="2">Belongs to the CobB/CobQ family. CobQ subfamily.</text>
</comment>
<evidence type="ECO:0000256" key="2">
    <source>
        <dbReference type="ARBA" id="ARBA00006205"/>
    </source>
</evidence>
<dbReference type="InterPro" id="IPR002586">
    <property type="entry name" value="CobQ/CobB/MinD/ParA_Nub-bd_dom"/>
</dbReference>
<keyword evidence="5 9" id="KW-0547">Nucleotide-binding</keyword>
<dbReference type="STRING" id="1748243.Tel_06840"/>
<dbReference type="KEGG" id="tee:Tel_06840"/>
<feature type="site" description="Increases nucleophilicity of active site Cys" evidence="9">
    <location>
        <position position="428"/>
    </location>
</feature>
<keyword evidence="13" id="KW-1185">Reference proteome</keyword>
<dbReference type="NCBIfam" id="TIGR00379">
    <property type="entry name" value="cobB"/>
    <property type="match status" value="1"/>
</dbReference>
<feature type="domain" description="CobQ/CobB/MinD/ParA nucleotide binding" evidence="10">
    <location>
        <begin position="26"/>
        <end position="201"/>
    </location>
</feature>
<dbReference type="CDD" id="cd05388">
    <property type="entry name" value="CobB_N"/>
    <property type="match status" value="1"/>
</dbReference>
<dbReference type="CDD" id="cd03130">
    <property type="entry name" value="GATase1_CobB"/>
    <property type="match status" value="1"/>
</dbReference>
<feature type="domain" description="CobB/CobQ-like glutamine amidotransferase" evidence="11">
    <location>
        <begin position="254"/>
        <end position="433"/>
    </location>
</feature>
<evidence type="ECO:0000256" key="9">
    <source>
        <dbReference type="HAMAP-Rule" id="MF_00027"/>
    </source>
</evidence>
<keyword evidence="8 9" id="KW-0315">Glutamine amidotransferase</keyword>
<organism evidence="12 13">
    <name type="scientific">Candidatus Tenderia electrophaga</name>
    <dbReference type="NCBI Taxonomy" id="1748243"/>
    <lineage>
        <taxon>Bacteria</taxon>
        <taxon>Pseudomonadati</taxon>
        <taxon>Pseudomonadota</taxon>
        <taxon>Gammaproteobacteria</taxon>
        <taxon>Candidatus Tenderiales</taxon>
        <taxon>Candidatus Tenderiaceae</taxon>
        <taxon>Candidatus Tenderia</taxon>
    </lineage>
</organism>
<protein>
    <recommendedName>
        <fullName evidence="9">Cobyrinate a,c-diamide synthase</fullName>
        <ecNumber evidence="9">6.3.5.11</ecNumber>
    </recommendedName>
    <alternativeName>
        <fullName evidence="9">Cobyrinic acid a,c-diamide synthetase</fullName>
    </alternativeName>
</protein>
<evidence type="ECO:0000256" key="1">
    <source>
        <dbReference type="ARBA" id="ARBA00001946"/>
    </source>
</evidence>
<dbReference type="EC" id="6.3.5.11" evidence="9"/>
<comment type="cofactor">
    <cofactor evidence="1 9">
        <name>Mg(2+)</name>
        <dbReference type="ChEBI" id="CHEBI:18420"/>
    </cofactor>
</comment>
<dbReference type="GO" id="GO:0005524">
    <property type="term" value="F:ATP binding"/>
    <property type="evidence" value="ECO:0007669"/>
    <property type="project" value="UniProtKB-UniRule"/>
</dbReference>
<name>A0A0S2TCN6_9GAMM</name>
<dbReference type="Pfam" id="PF07685">
    <property type="entry name" value="GATase_3"/>
    <property type="match status" value="1"/>
</dbReference>
<dbReference type="InterPro" id="IPR029062">
    <property type="entry name" value="Class_I_gatase-like"/>
</dbReference>
<dbReference type="EMBL" id="CP013099">
    <property type="protein sequence ID" value="ALP52894.1"/>
    <property type="molecule type" value="Genomic_DNA"/>
</dbReference>
<keyword evidence="7 9" id="KW-0460">Magnesium</keyword>
<dbReference type="GO" id="GO:0042242">
    <property type="term" value="F:cobyrinic acid a,c-diamide synthase activity"/>
    <property type="evidence" value="ECO:0007669"/>
    <property type="project" value="UniProtKB-UniRule"/>
</dbReference>
<evidence type="ECO:0000313" key="13">
    <source>
        <dbReference type="Proteomes" id="UP000055136"/>
    </source>
</evidence>
<dbReference type="GO" id="GO:0009236">
    <property type="term" value="P:cobalamin biosynthetic process"/>
    <property type="evidence" value="ECO:0007669"/>
    <property type="project" value="UniProtKB-UniRule"/>
</dbReference>
<dbReference type="Gene3D" id="3.40.50.300">
    <property type="entry name" value="P-loop containing nucleotide triphosphate hydrolases"/>
    <property type="match status" value="1"/>
</dbReference>
<evidence type="ECO:0000256" key="4">
    <source>
        <dbReference type="ARBA" id="ARBA00022598"/>
    </source>
</evidence>
<evidence type="ECO:0000259" key="10">
    <source>
        <dbReference type="Pfam" id="PF01656"/>
    </source>
</evidence>
<comment type="similarity">
    <text evidence="9">Belongs to the CobB/CbiA family.</text>
</comment>
<comment type="domain">
    <text evidence="9">Comprises of two domains. The C-terminal domain contains the binding site for glutamine and catalyzes the hydrolysis of this substrate to glutamate and ammonia. The N-terminal domain is anticipated to bind ATP and cobyrinate and catalyzes the ultimate synthesis of the diamide product. The ammonia produced via the glutaminase domain is probably translocated to the adjacent domain via a molecular tunnel, where it reacts with an activated intermediate.</text>
</comment>
<evidence type="ECO:0000313" key="12">
    <source>
        <dbReference type="EMBL" id="ALP52894.1"/>
    </source>
</evidence>
<dbReference type="Proteomes" id="UP000055136">
    <property type="component" value="Chromosome"/>
</dbReference>
<dbReference type="PROSITE" id="PS51274">
    <property type="entry name" value="GATASE_COBBQ"/>
    <property type="match status" value="1"/>
</dbReference>
<evidence type="ECO:0000256" key="8">
    <source>
        <dbReference type="ARBA" id="ARBA00022962"/>
    </source>
</evidence>
<comment type="pathway">
    <text evidence="9">Cofactor biosynthesis; adenosylcobalamin biosynthesis; cob(II)yrinate a,c-diamide from sirohydrochlorin (anaerobic route): step 10/10.</text>
</comment>
<keyword evidence="6 9" id="KW-0067">ATP-binding</keyword>
<evidence type="ECO:0000256" key="3">
    <source>
        <dbReference type="ARBA" id="ARBA00022573"/>
    </source>
</evidence>
<dbReference type="InterPro" id="IPR011698">
    <property type="entry name" value="GATase_3"/>
</dbReference>
<dbReference type="Gene3D" id="3.40.50.880">
    <property type="match status" value="1"/>
</dbReference>
<evidence type="ECO:0000256" key="5">
    <source>
        <dbReference type="ARBA" id="ARBA00022741"/>
    </source>
</evidence>
<comment type="catalytic activity">
    <reaction evidence="9">
        <text>cob(II)yrinate + 2 L-glutamine + 2 ATP + 2 H2O = cob(II)yrinate a,c diamide + 2 L-glutamate + 2 ADP + 2 phosphate + 2 H(+)</text>
        <dbReference type="Rhea" id="RHEA:26289"/>
        <dbReference type="ChEBI" id="CHEBI:15377"/>
        <dbReference type="ChEBI" id="CHEBI:15378"/>
        <dbReference type="ChEBI" id="CHEBI:29985"/>
        <dbReference type="ChEBI" id="CHEBI:30616"/>
        <dbReference type="ChEBI" id="CHEBI:43474"/>
        <dbReference type="ChEBI" id="CHEBI:58359"/>
        <dbReference type="ChEBI" id="CHEBI:58537"/>
        <dbReference type="ChEBI" id="CHEBI:58894"/>
        <dbReference type="ChEBI" id="CHEBI:456216"/>
        <dbReference type="EC" id="6.3.5.11"/>
    </reaction>
</comment>
<keyword evidence="4 9" id="KW-0436">Ligase</keyword>
<dbReference type="InterPro" id="IPR004484">
    <property type="entry name" value="CbiA/CobB_synth"/>
</dbReference>
<reference evidence="12" key="1">
    <citation type="submission" date="2015-10" db="EMBL/GenBank/DDBJ databases">
        <title>Description of Candidatus Tenderia electrophaga gen. nov, sp. nov., an Uncultivated Electroautotroph from a Biocathode Enrichment.</title>
        <authorList>
            <person name="Eddie B.J."/>
            <person name="Malanoski A.P."/>
            <person name="Wang Z."/>
            <person name="Hall R.J."/>
            <person name="Oh S.D."/>
            <person name="Heiner C."/>
            <person name="Lin B."/>
            <person name="Strycharz-Glaven S.M."/>
        </authorList>
    </citation>
    <scope>NUCLEOTIDE SEQUENCE [LARGE SCALE GENOMIC DNA]</scope>
    <source>
        <strain evidence="12">NRL1</strain>
    </source>
</reference>
<dbReference type="InterPro" id="IPR027417">
    <property type="entry name" value="P-loop_NTPase"/>
</dbReference>
<comment type="miscellaneous">
    <text evidence="9">The a and c carboxylates of cobyrinate are activated for nucleophilic attack via formation of a phosphorylated intermediate by ATP. CbiA catalyzes first the amidation of the c-carboxylate, and then that of the a-carboxylate.</text>
</comment>
<dbReference type="UniPathway" id="UPA00148">
    <property type="reaction ID" value="UER00231"/>
</dbReference>
<sequence length="449" mass="48258">MPQHEPNQDRTNDAGGELRRCPALLISAPASGQGKTTVTAALARYHRRLGRDVRVFKTGPDFIDPTLLEQACGNPVYQLDLWMGGEDHCRRLLYDAAASADLILVEGVMGLFDGDSSSADLAARFGMPVLAVIDAGAMAQTFGALAHGLASYRPDLPMAGVLANRVGSAAHYEMVAESLPPDLRGVGWLPREAQFTLPERHLGLVQAAELEDLDQRLERAADALQLVDDTLPAAVPFAPVVAPDSGKPLTGTTLAMARDAAFSFIYRANLDLLEELGARLAFFSPLTDPAVPAADAVYLPGGYPELHLERLAANESMKTSIRAHHDAGKPLLAECGGMLYLLESLTDRDGHEGAMVGLLPGRARMQERLVSLGMQAAQFEQGELRGHTFHHSAAEMALDPVGHAVGQRKGRQGEALYRHGSLLASYVHWYFPANPAAAAALFQRNKINL</sequence>
<dbReference type="Pfam" id="PF01656">
    <property type="entry name" value="CbiA"/>
    <property type="match status" value="1"/>
</dbReference>
<dbReference type="NCBIfam" id="NF002204">
    <property type="entry name" value="PRK01077.1"/>
    <property type="match status" value="1"/>
</dbReference>
<evidence type="ECO:0000256" key="7">
    <source>
        <dbReference type="ARBA" id="ARBA00022842"/>
    </source>
</evidence>
<dbReference type="PANTHER" id="PTHR43873">
    <property type="entry name" value="COBYRINATE A,C-DIAMIDE SYNTHASE"/>
    <property type="match status" value="1"/>
</dbReference>
<comment type="function">
    <text evidence="9">Catalyzes the ATP-dependent amidation of the two carboxylate groups at positions a and c of cobyrinate, using either L-glutamine or ammonia as the nitrogen source.</text>
</comment>
<evidence type="ECO:0000259" key="11">
    <source>
        <dbReference type="Pfam" id="PF07685"/>
    </source>
</evidence>
<dbReference type="SUPFAM" id="SSF52317">
    <property type="entry name" value="Class I glutamine amidotransferase-like"/>
    <property type="match status" value="1"/>
</dbReference>
<dbReference type="SUPFAM" id="SSF52540">
    <property type="entry name" value="P-loop containing nucleoside triphosphate hydrolases"/>
    <property type="match status" value="1"/>
</dbReference>
<keyword evidence="3 9" id="KW-0169">Cobalamin biosynthesis</keyword>
<feature type="active site" description="Nucleophile" evidence="9">
    <location>
        <position position="335"/>
    </location>
</feature>
<gene>
    <name evidence="9" type="primary">cbiA</name>
    <name evidence="12" type="ORF">Tel_06840</name>
</gene>
<dbReference type="HAMAP" id="MF_00027">
    <property type="entry name" value="CobB_CbiA"/>
    <property type="match status" value="1"/>
</dbReference>
<dbReference type="PANTHER" id="PTHR43873:SF1">
    <property type="entry name" value="COBYRINATE A,C-DIAMIDE SYNTHASE"/>
    <property type="match status" value="1"/>
</dbReference>
<evidence type="ECO:0000256" key="6">
    <source>
        <dbReference type="ARBA" id="ARBA00022840"/>
    </source>
</evidence>